<dbReference type="AlphaFoldDB" id="A0A438D8V7"/>
<organism evidence="1 2">
    <name type="scientific">Vitis vinifera</name>
    <name type="common">Grape</name>
    <dbReference type="NCBI Taxonomy" id="29760"/>
    <lineage>
        <taxon>Eukaryota</taxon>
        <taxon>Viridiplantae</taxon>
        <taxon>Streptophyta</taxon>
        <taxon>Embryophyta</taxon>
        <taxon>Tracheophyta</taxon>
        <taxon>Spermatophyta</taxon>
        <taxon>Magnoliopsida</taxon>
        <taxon>eudicotyledons</taxon>
        <taxon>Gunneridae</taxon>
        <taxon>Pentapetalae</taxon>
        <taxon>rosids</taxon>
        <taxon>Vitales</taxon>
        <taxon>Vitaceae</taxon>
        <taxon>Viteae</taxon>
        <taxon>Vitis</taxon>
    </lineage>
</organism>
<comment type="caution">
    <text evidence="1">The sequence shown here is derived from an EMBL/GenBank/DDBJ whole genome shotgun (WGS) entry which is preliminary data.</text>
</comment>
<name>A0A438D8V7_VITVI</name>
<evidence type="ECO:0000313" key="2">
    <source>
        <dbReference type="Proteomes" id="UP000288805"/>
    </source>
</evidence>
<evidence type="ECO:0000313" key="1">
    <source>
        <dbReference type="EMBL" id="RVW31868.1"/>
    </source>
</evidence>
<dbReference type="EMBL" id="QGNW01001737">
    <property type="protein sequence ID" value="RVW31868.1"/>
    <property type="molecule type" value="Genomic_DNA"/>
</dbReference>
<dbReference type="Proteomes" id="UP000288805">
    <property type="component" value="Unassembled WGS sequence"/>
</dbReference>
<gene>
    <name evidence="1" type="ORF">CK203_099010</name>
</gene>
<accession>A0A438D8V7</accession>
<reference evidence="1 2" key="1">
    <citation type="journal article" date="2018" name="PLoS Genet.">
        <title>Population sequencing reveals clonal diversity and ancestral inbreeding in the grapevine cultivar Chardonnay.</title>
        <authorList>
            <person name="Roach M.J."/>
            <person name="Johnson D.L."/>
            <person name="Bohlmann J."/>
            <person name="van Vuuren H.J."/>
            <person name="Jones S.J."/>
            <person name="Pretorius I.S."/>
            <person name="Schmidt S.A."/>
            <person name="Borneman A.R."/>
        </authorList>
    </citation>
    <scope>NUCLEOTIDE SEQUENCE [LARGE SCALE GENOMIC DNA]</scope>
    <source>
        <strain evidence="2">cv. Chardonnay</strain>
        <tissue evidence="1">Leaf</tissue>
    </source>
</reference>
<evidence type="ECO:0008006" key="3">
    <source>
        <dbReference type="Google" id="ProtNLM"/>
    </source>
</evidence>
<sequence>MISNSHQELSWFERFKGTIKKRGCSQGQSDHTLSIKHSHNGKVVIFIVYVDDIILTRNYDEEIIKLKEILAKGI</sequence>
<protein>
    <recommendedName>
        <fullName evidence="3">Reverse transcriptase Ty1/copia-type domain-containing protein</fullName>
    </recommendedName>
</protein>
<proteinExistence type="predicted"/>